<dbReference type="Pfam" id="PF02518">
    <property type="entry name" value="HATPase_c"/>
    <property type="match status" value="1"/>
</dbReference>
<feature type="domain" description="Histidine kinase" evidence="15">
    <location>
        <begin position="479"/>
        <end position="581"/>
    </location>
</feature>
<name>A0A1G8YDZ3_9BACI</name>
<dbReference type="InterPro" id="IPR005467">
    <property type="entry name" value="His_kinase_dom"/>
</dbReference>
<dbReference type="PANTHER" id="PTHR34220:SF7">
    <property type="entry name" value="SENSOR HISTIDINE KINASE YPDA"/>
    <property type="match status" value="1"/>
</dbReference>
<evidence type="ECO:0000313" key="18">
    <source>
        <dbReference type="Proteomes" id="UP000198694"/>
    </source>
</evidence>
<dbReference type="PANTHER" id="PTHR34220">
    <property type="entry name" value="SENSOR HISTIDINE KINASE YPDA"/>
    <property type="match status" value="1"/>
</dbReference>
<gene>
    <name evidence="17" type="ORF">SAMN05216243_1565</name>
</gene>
<keyword evidence="9 17" id="KW-0418">Kinase</keyword>
<dbReference type="InterPro" id="IPR004358">
    <property type="entry name" value="Sig_transdc_His_kin-like_C"/>
</dbReference>
<dbReference type="InterPro" id="IPR010559">
    <property type="entry name" value="Sig_transdc_His_kin_internal"/>
</dbReference>
<feature type="transmembrane region" description="Helical" evidence="14">
    <location>
        <begin position="293"/>
        <end position="318"/>
    </location>
</feature>
<dbReference type="InterPro" id="IPR033479">
    <property type="entry name" value="dCache_1"/>
</dbReference>
<protein>
    <recommendedName>
        <fullName evidence="3">histidine kinase</fullName>
        <ecNumber evidence="3">2.7.13.3</ecNumber>
    </recommendedName>
</protein>
<keyword evidence="7 14" id="KW-0812">Transmembrane</keyword>
<evidence type="ECO:0000256" key="9">
    <source>
        <dbReference type="ARBA" id="ARBA00022777"/>
    </source>
</evidence>
<dbReference type="EMBL" id="FNFL01000002">
    <property type="protein sequence ID" value="SDK01068.1"/>
    <property type="molecule type" value="Genomic_DNA"/>
</dbReference>
<dbReference type="Gene3D" id="1.10.8.500">
    <property type="entry name" value="HAMP domain in histidine kinase"/>
    <property type="match status" value="1"/>
</dbReference>
<dbReference type="InterPro" id="IPR050640">
    <property type="entry name" value="Bact_2-comp_sensor_kinase"/>
</dbReference>
<keyword evidence="8" id="KW-0547">Nucleotide-binding</keyword>
<keyword evidence="4" id="KW-1003">Cell membrane</keyword>
<evidence type="ECO:0000256" key="2">
    <source>
        <dbReference type="ARBA" id="ARBA00004651"/>
    </source>
</evidence>
<evidence type="ECO:0000259" key="16">
    <source>
        <dbReference type="PROSITE" id="PS50885"/>
    </source>
</evidence>
<feature type="domain" description="HAMP" evidence="16">
    <location>
        <begin position="312"/>
        <end position="368"/>
    </location>
</feature>
<dbReference type="Pfam" id="PF06580">
    <property type="entry name" value="His_kinase"/>
    <property type="match status" value="1"/>
</dbReference>
<evidence type="ECO:0000256" key="1">
    <source>
        <dbReference type="ARBA" id="ARBA00000085"/>
    </source>
</evidence>
<evidence type="ECO:0000259" key="15">
    <source>
        <dbReference type="PROSITE" id="PS50109"/>
    </source>
</evidence>
<dbReference type="PROSITE" id="PS50885">
    <property type="entry name" value="HAMP"/>
    <property type="match status" value="1"/>
</dbReference>
<evidence type="ECO:0000256" key="7">
    <source>
        <dbReference type="ARBA" id="ARBA00022692"/>
    </source>
</evidence>
<dbReference type="InterPro" id="IPR003594">
    <property type="entry name" value="HATPase_dom"/>
</dbReference>
<dbReference type="EC" id="2.7.13.3" evidence="3"/>
<evidence type="ECO:0000256" key="6">
    <source>
        <dbReference type="ARBA" id="ARBA00022679"/>
    </source>
</evidence>
<dbReference type="STRING" id="407036.SAMN05216243_1565"/>
<keyword evidence="5" id="KW-0597">Phosphoprotein</keyword>
<organism evidence="17 18">
    <name type="scientific">Sediminibacillus albus</name>
    <dbReference type="NCBI Taxonomy" id="407036"/>
    <lineage>
        <taxon>Bacteria</taxon>
        <taxon>Bacillati</taxon>
        <taxon>Bacillota</taxon>
        <taxon>Bacilli</taxon>
        <taxon>Bacillales</taxon>
        <taxon>Bacillaceae</taxon>
        <taxon>Sediminibacillus</taxon>
    </lineage>
</organism>
<dbReference type="InterPro" id="IPR036890">
    <property type="entry name" value="HATPase_C_sf"/>
</dbReference>
<dbReference type="Pfam" id="PF02743">
    <property type="entry name" value="dCache_1"/>
    <property type="match status" value="1"/>
</dbReference>
<comment type="catalytic activity">
    <reaction evidence="1">
        <text>ATP + protein L-histidine = ADP + protein N-phospho-L-histidine.</text>
        <dbReference type="EC" id="2.7.13.3"/>
    </reaction>
</comment>
<evidence type="ECO:0000313" key="17">
    <source>
        <dbReference type="EMBL" id="SDK01068.1"/>
    </source>
</evidence>
<evidence type="ECO:0000256" key="4">
    <source>
        <dbReference type="ARBA" id="ARBA00022475"/>
    </source>
</evidence>
<dbReference type="SMART" id="SM00387">
    <property type="entry name" value="HATPase_c"/>
    <property type="match status" value="1"/>
</dbReference>
<dbReference type="SUPFAM" id="SSF55874">
    <property type="entry name" value="ATPase domain of HSP90 chaperone/DNA topoisomerase II/histidine kinase"/>
    <property type="match status" value="1"/>
</dbReference>
<keyword evidence="11 14" id="KW-1133">Transmembrane helix</keyword>
<dbReference type="Proteomes" id="UP000198694">
    <property type="component" value="Unassembled WGS sequence"/>
</dbReference>
<dbReference type="PRINTS" id="PR00344">
    <property type="entry name" value="BCTRLSENSOR"/>
</dbReference>
<keyword evidence="18" id="KW-1185">Reference proteome</keyword>
<evidence type="ECO:0000256" key="3">
    <source>
        <dbReference type="ARBA" id="ARBA00012438"/>
    </source>
</evidence>
<sequence>MKKVKAIYLNLRIKYKMFLLISLILLLFSIGGLFILQYAFHVYNDEIHRQSAQSLKVSSTSIENELEKMERLSYQVATDQYIQSYLFNMKNSESEYQSFFIGTELRRRLLEIGALNKYVDSLQMYDVEDRDYAAGNRIVTIEEERLQEIKDRTNLKQGGIEWFFPSETDDSFIAAREVRSYLNLTFERLGMIAVRFNMDAIISSFSSKLAGKEAKLLVFNANNEIIYPQDASKADQYMVGHIGGRDGYSLLEYEGDSYFATYTPASYSNWTYMIISPYGNLFQAVSSVRKAVLITYVLLFLLLVFLGMQFIGGITGPIESLNRKMKRVQTGEISHYYEQNDVQLSRDEAGNMHDNFNKMMKQINFLIEENYKKQLVIKDSEYKTLQAQINPHFLYNTLESINWAAKMGSNKETSRMAVSLGFILRSSLDTNHSLISLEEELKIIRHYITIQSCRFEERLAFREKIPANLLNCQVPRFSLQPLVENAIRYGLQQMVGTCTIVLEARTEKDKIIISVKDDGPGMDKPYLERLASGKYQSKGTGIGLKNIDERLKILFGDVYGVHVASEKNKGTTVEVTIPSRGGNEHVQSAAGR</sequence>
<comment type="subcellular location">
    <subcellularLocation>
        <location evidence="2">Cell membrane</location>
        <topology evidence="2">Multi-pass membrane protein</topology>
    </subcellularLocation>
</comment>
<evidence type="ECO:0000256" key="13">
    <source>
        <dbReference type="ARBA" id="ARBA00023136"/>
    </source>
</evidence>
<dbReference type="PROSITE" id="PS50109">
    <property type="entry name" value="HIS_KIN"/>
    <property type="match status" value="1"/>
</dbReference>
<evidence type="ECO:0000256" key="14">
    <source>
        <dbReference type="SAM" id="Phobius"/>
    </source>
</evidence>
<dbReference type="Gene3D" id="3.30.450.20">
    <property type="entry name" value="PAS domain"/>
    <property type="match status" value="1"/>
</dbReference>
<feature type="transmembrane region" description="Helical" evidence="14">
    <location>
        <begin position="20"/>
        <end position="40"/>
    </location>
</feature>
<dbReference type="AlphaFoldDB" id="A0A1G8YDZ3"/>
<evidence type="ECO:0000256" key="8">
    <source>
        <dbReference type="ARBA" id="ARBA00022741"/>
    </source>
</evidence>
<dbReference type="GO" id="GO:0005524">
    <property type="term" value="F:ATP binding"/>
    <property type="evidence" value="ECO:0007669"/>
    <property type="project" value="UniProtKB-KW"/>
</dbReference>
<evidence type="ECO:0000256" key="5">
    <source>
        <dbReference type="ARBA" id="ARBA00022553"/>
    </source>
</evidence>
<dbReference type="Gene3D" id="3.30.565.10">
    <property type="entry name" value="Histidine kinase-like ATPase, C-terminal domain"/>
    <property type="match status" value="1"/>
</dbReference>
<accession>A0A1G8YDZ3</accession>
<dbReference type="GO" id="GO:0005886">
    <property type="term" value="C:plasma membrane"/>
    <property type="evidence" value="ECO:0007669"/>
    <property type="project" value="UniProtKB-SubCell"/>
</dbReference>
<dbReference type="GO" id="GO:0000155">
    <property type="term" value="F:phosphorelay sensor kinase activity"/>
    <property type="evidence" value="ECO:0007669"/>
    <property type="project" value="InterPro"/>
</dbReference>
<dbReference type="InterPro" id="IPR003660">
    <property type="entry name" value="HAMP_dom"/>
</dbReference>
<keyword evidence="12" id="KW-0902">Two-component regulatory system</keyword>
<proteinExistence type="predicted"/>
<keyword evidence="13 14" id="KW-0472">Membrane</keyword>
<evidence type="ECO:0000256" key="11">
    <source>
        <dbReference type="ARBA" id="ARBA00022989"/>
    </source>
</evidence>
<keyword evidence="6" id="KW-0808">Transferase</keyword>
<evidence type="ECO:0000256" key="10">
    <source>
        <dbReference type="ARBA" id="ARBA00022840"/>
    </source>
</evidence>
<evidence type="ECO:0000256" key="12">
    <source>
        <dbReference type="ARBA" id="ARBA00023012"/>
    </source>
</evidence>
<keyword evidence="10" id="KW-0067">ATP-binding</keyword>
<reference evidence="17 18" key="1">
    <citation type="submission" date="2016-10" db="EMBL/GenBank/DDBJ databases">
        <authorList>
            <person name="de Groot N.N."/>
        </authorList>
    </citation>
    <scope>NUCLEOTIDE SEQUENCE [LARGE SCALE GENOMIC DNA]</scope>
    <source>
        <strain evidence="17 18">CGMCC 1.6502</strain>
    </source>
</reference>
<dbReference type="RefSeq" id="WP_245690086.1">
    <property type="nucleotide sequence ID" value="NZ_FNFL01000002.1"/>
</dbReference>